<dbReference type="PANTHER" id="PTHR11851:SF49">
    <property type="entry name" value="MITOCHONDRIAL-PROCESSING PEPTIDASE SUBUNIT ALPHA"/>
    <property type="match status" value="1"/>
</dbReference>
<proteinExistence type="inferred from homology"/>
<dbReference type="InterPro" id="IPR007863">
    <property type="entry name" value="Peptidase_M16_C"/>
</dbReference>
<evidence type="ECO:0000259" key="3">
    <source>
        <dbReference type="Pfam" id="PF00675"/>
    </source>
</evidence>
<comment type="function">
    <text evidence="1">Substrate recognition and binding subunit of the essential mitochondrial processing protease (MPP), which cleaves the mitochondrial sequence off newly imported precursors proteins.</text>
</comment>
<feature type="domain" description="Peptidase M16 N-terminal" evidence="3">
    <location>
        <begin position="71"/>
        <end position="214"/>
    </location>
</feature>
<evidence type="ECO:0000256" key="1">
    <source>
        <dbReference type="ARBA" id="ARBA00002123"/>
    </source>
</evidence>
<dbReference type="PANTHER" id="PTHR11851">
    <property type="entry name" value="METALLOPROTEASE"/>
    <property type="match status" value="1"/>
</dbReference>
<dbReference type="Gene3D" id="3.30.830.10">
    <property type="entry name" value="Metalloenzyme, LuxS/M16 peptidase-like"/>
    <property type="match status" value="2"/>
</dbReference>
<comment type="caution">
    <text evidence="5">The sequence shown here is derived from an EMBL/GenBank/DDBJ whole genome shotgun (WGS) entry which is preliminary data.</text>
</comment>
<dbReference type="InterPro" id="IPR050361">
    <property type="entry name" value="MPP/UQCRC_Complex"/>
</dbReference>
<dbReference type="Proteomes" id="UP001642483">
    <property type="component" value="Unassembled WGS sequence"/>
</dbReference>
<dbReference type="InterPro" id="IPR011249">
    <property type="entry name" value="Metalloenz_LuxS/M16"/>
</dbReference>
<reference evidence="5 6" key="1">
    <citation type="submission" date="2024-02" db="EMBL/GenBank/DDBJ databases">
        <authorList>
            <person name="Daric V."/>
            <person name="Darras S."/>
        </authorList>
    </citation>
    <scope>NUCLEOTIDE SEQUENCE [LARGE SCALE GENOMIC DNA]</scope>
</reference>
<keyword evidence="6" id="KW-1185">Reference proteome</keyword>
<dbReference type="Pfam" id="PF00675">
    <property type="entry name" value="Peptidase_M16"/>
    <property type="match status" value="1"/>
</dbReference>
<feature type="domain" description="Peptidase M16 C-terminal" evidence="4">
    <location>
        <begin position="224"/>
        <end position="424"/>
    </location>
</feature>
<dbReference type="InterPro" id="IPR011765">
    <property type="entry name" value="Pept_M16_N"/>
</dbReference>
<evidence type="ECO:0000313" key="5">
    <source>
        <dbReference type="EMBL" id="CAK8674290.1"/>
    </source>
</evidence>
<dbReference type="SUPFAM" id="SSF63411">
    <property type="entry name" value="LuxS/MPP-like metallohydrolase"/>
    <property type="match status" value="2"/>
</dbReference>
<comment type="similarity">
    <text evidence="2">Belongs to the peptidase M16 family.</text>
</comment>
<dbReference type="Pfam" id="PF05193">
    <property type="entry name" value="Peptidase_M16_C"/>
    <property type="match status" value="1"/>
</dbReference>
<evidence type="ECO:0000256" key="2">
    <source>
        <dbReference type="ARBA" id="ARBA00007261"/>
    </source>
</evidence>
<organism evidence="5 6">
    <name type="scientific">Clavelina lepadiformis</name>
    <name type="common">Light-bulb sea squirt</name>
    <name type="synonym">Ascidia lepadiformis</name>
    <dbReference type="NCBI Taxonomy" id="159417"/>
    <lineage>
        <taxon>Eukaryota</taxon>
        <taxon>Metazoa</taxon>
        <taxon>Chordata</taxon>
        <taxon>Tunicata</taxon>
        <taxon>Ascidiacea</taxon>
        <taxon>Aplousobranchia</taxon>
        <taxon>Clavelinidae</taxon>
        <taxon>Clavelina</taxon>
    </lineage>
</organism>
<sequence>MNIQQRLPQIIARRLSTSARLRHKNEASSTEEHTTLLSQPLKNCPTPLYAKAGSETFQTATTKLDNGLTVTSQPKFGTFCTVGILVNAGSRHEVSYPSGVSHFLERIAFSGSSLYKTRDEILQAIEKFGGICDCQSSRDTTIYAASVSRDKLEPLIELLGDTVFQPLLTDAEFEQAYDSIQFEIQELDKKPDSEPMMTELIHEAGFRGNTVGLPRYPQADTLQNITHDTLKTFLRSYYTPSRMVMAGVGVDHDEICRLSEKYITSTAKSPSWSLDGPVLFDNSISQYTGGEVKVEKQFDLSMSVVPLPDLAHVSIGLESVKFTHEDFIPFAVLNMLMGGGGSFSAGGPGKGMFSRLYRNVLNRHHWMYAATAFHHSYEDGGIFCIQGSSHPSKLRECVHVITQEFVKLAQGTDQVELERAKKQLQSMLMMNLEARPVIFEDVGRQILATGERKLPQLLCDLIEKVSNDDIVRISQHMLHSRPAVAAMGELRRLPTYNEVENALLSRDGKLKKKFGLFGS</sequence>
<gene>
    <name evidence="5" type="ORF">CVLEPA_LOCUS4004</name>
</gene>
<accession>A0ABP0F3I7</accession>
<name>A0ABP0F3I7_CLALP</name>
<evidence type="ECO:0008006" key="7">
    <source>
        <dbReference type="Google" id="ProtNLM"/>
    </source>
</evidence>
<evidence type="ECO:0000313" key="6">
    <source>
        <dbReference type="Proteomes" id="UP001642483"/>
    </source>
</evidence>
<protein>
    <recommendedName>
        <fullName evidence="7">Mitochondrial-processing peptidase subunit alpha</fullName>
    </recommendedName>
</protein>
<evidence type="ECO:0000259" key="4">
    <source>
        <dbReference type="Pfam" id="PF05193"/>
    </source>
</evidence>
<dbReference type="EMBL" id="CAWYQH010000013">
    <property type="protein sequence ID" value="CAK8674290.1"/>
    <property type="molecule type" value="Genomic_DNA"/>
</dbReference>